<dbReference type="Proteomes" id="UP001208689">
    <property type="component" value="Chromosome"/>
</dbReference>
<organism evidence="2 3">
    <name type="scientific">Candidatus Lokiarchaeum ossiferum</name>
    <dbReference type="NCBI Taxonomy" id="2951803"/>
    <lineage>
        <taxon>Archaea</taxon>
        <taxon>Promethearchaeati</taxon>
        <taxon>Promethearchaeota</taxon>
        <taxon>Promethearchaeia</taxon>
        <taxon>Promethearchaeales</taxon>
        <taxon>Promethearchaeaceae</taxon>
        <taxon>Candidatus Lokiarchaeum</taxon>
    </lineage>
</organism>
<reference evidence="2" key="1">
    <citation type="submission" date="2022-09" db="EMBL/GenBank/DDBJ databases">
        <title>Actin cytoskeleton and complex cell architecture in an #Asgard archaeon.</title>
        <authorList>
            <person name="Ponce Toledo R.I."/>
            <person name="Schleper C."/>
            <person name="Rodrigues Oliveira T."/>
            <person name="Wollweber F."/>
            <person name="Xu J."/>
            <person name="Rittmann S."/>
            <person name="Klingl A."/>
            <person name="Pilhofer M."/>
        </authorList>
    </citation>
    <scope>NUCLEOTIDE SEQUENCE</scope>
    <source>
        <strain evidence="2">B-35</strain>
    </source>
</reference>
<dbReference type="EMBL" id="CP104013">
    <property type="protein sequence ID" value="UYP48574.1"/>
    <property type="molecule type" value="Genomic_DNA"/>
</dbReference>
<dbReference type="Pfam" id="PF01850">
    <property type="entry name" value="PIN"/>
    <property type="match status" value="1"/>
</dbReference>
<gene>
    <name evidence="2" type="ORF">NEF87_004859</name>
</gene>
<name>A0ABY6I180_9ARCH</name>
<evidence type="ECO:0000313" key="3">
    <source>
        <dbReference type="Proteomes" id="UP001208689"/>
    </source>
</evidence>
<evidence type="ECO:0000313" key="2">
    <source>
        <dbReference type="EMBL" id="UYP48574.1"/>
    </source>
</evidence>
<protein>
    <recommendedName>
        <fullName evidence="1">PIN domain-containing protein</fullName>
    </recommendedName>
</protein>
<feature type="domain" description="PIN" evidence="1">
    <location>
        <begin position="5"/>
        <end position="125"/>
    </location>
</feature>
<evidence type="ECO:0000259" key="1">
    <source>
        <dbReference type="Pfam" id="PF01850"/>
    </source>
</evidence>
<accession>A0ABY6I180</accession>
<dbReference type="Gene3D" id="3.40.50.1010">
    <property type="entry name" value="5'-nuclease"/>
    <property type="match status" value="1"/>
</dbReference>
<dbReference type="InterPro" id="IPR029060">
    <property type="entry name" value="PIN-like_dom_sf"/>
</dbReference>
<sequence length="135" mass="15519">MVFHCLDAGVLSLYFLQNTPKEFSLLMELIKTNPANTFIAKEILLEVFKHLCVLKGHNYAESVLQSFYRAFDINFVDLSHELIVQAGRLKCQHRAKLSYNDCIAIAIALQKKATFHTTEKILPKIPHLHVKSYLF</sequence>
<dbReference type="InterPro" id="IPR002716">
    <property type="entry name" value="PIN_dom"/>
</dbReference>
<proteinExistence type="predicted"/>
<dbReference type="SUPFAM" id="SSF88723">
    <property type="entry name" value="PIN domain-like"/>
    <property type="match status" value="1"/>
</dbReference>
<keyword evidence="3" id="KW-1185">Reference proteome</keyword>